<dbReference type="EMBL" id="LIXN01000012">
    <property type="protein sequence ID" value="KQH82088.1"/>
    <property type="molecule type" value="Genomic_DNA"/>
</dbReference>
<evidence type="ECO:0000313" key="4">
    <source>
        <dbReference type="Proteomes" id="UP000051862"/>
    </source>
</evidence>
<evidence type="ECO:0000313" key="5">
    <source>
        <dbReference type="Proteomes" id="UP000182125"/>
    </source>
</evidence>
<protein>
    <submittedName>
        <fullName evidence="2">Uncharacterized protein</fullName>
    </submittedName>
</protein>
<dbReference type="PATRIC" id="fig|277988.4.peg.1615"/>
<evidence type="ECO:0000313" key="6">
    <source>
        <dbReference type="Proteomes" id="UP000250136"/>
    </source>
</evidence>
<name>A0A0Q2UN35_9EURY</name>
<dbReference type="RefSeq" id="WP_055429694.1">
    <property type="nucleotide sequence ID" value="NZ_CP015105.1"/>
</dbReference>
<dbReference type="KEGG" id="ttd:A3L14_08380"/>
<dbReference type="Proteomes" id="UP000182125">
    <property type="component" value="Unassembled WGS sequence"/>
</dbReference>
<proteinExistence type="predicted"/>
<evidence type="ECO:0000313" key="3">
    <source>
        <dbReference type="EMBL" id="SEV83681.1"/>
    </source>
</evidence>
<dbReference type="Proteomes" id="UP000051862">
    <property type="component" value="Unassembled WGS sequence"/>
</dbReference>
<reference evidence="1 6" key="2">
    <citation type="submission" date="2016-04" db="EMBL/GenBank/DDBJ databases">
        <title>Complete genome sequence of Thermococcus thioreducens type strain OGL-20P.</title>
        <authorList>
            <person name="Oger P.M."/>
        </authorList>
    </citation>
    <scope>NUCLEOTIDE SEQUENCE [LARGE SCALE GENOMIC DNA]</scope>
    <source>
        <strain evidence="1 6">OGL-20P</strain>
    </source>
</reference>
<dbReference type="OrthoDB" id="91744at2157"/>
<dbReference type="EMBL" id="CP015105">
    <property type="protein sequence ID" value="ASJ12898.1"/>
    <property type="molecule type" value="Genomic_DNA"/>
</dbReference>
<dbReference type="GeneID" id="33334434"/>
<evidence type="ECO:0000313" key="2">
    <source>
        <dbReference type="EMBL" id="KQH82088.1"/>
    </source>
</evidence>
<sequence length="512" mass="56960">MRRRKIVVLALSSLVILTLFWTVFSTPVEASDYTEVKVAYYRTLPFKEPEARILLPSKGVNTVTVLGMLPNGTPVDLGTYAGKNSIKLDYGRIEKYLQTWEEHLRKTGTDPSLVNPGVVLLGTSGGKDGLSYFVKGIPLNLEEVLKRRSFKVSIANDFRPLFSSKELEQLKPLEASAATGKTSGVDSFPPGSFLEECYPGPYGTSVCFDWVLEEVYDTKDNTVIPLAAAYLNGDVNEIDDVYLREQFMSSRTLGVEIGFSAVAAVDRSGTGTSYEAEIIGMVYTLKGDHLWLKKSVRFRGEDIRRPTVVGIGIKGDIALAKYRLYRGKTPLKTTMYVVMAQPEIRNGRLIPVWGKEEGTPSRYGGTFRRAMYYIERYWKPSFTVKSKDFIDVNNFDVSQSISTLPLFSVATPVLPKLNGPLGADVYPVLLSAGVGVTKYRSEYALVGITVGLEHRYREVSGTFYKSPVRFEYSGNEYWLSSMYADVTVLPLFNSGCNPRTGVCPKDEETPES</sequence>
<evidence type="ECO:0000313" key="1">
    <source>
        <dbReference type="EMBL" id="ASJ12898.1"/>
    </source>
</evidence>
<dbReference type="Proteomes" id="UP000250136">
    <property type="component" value="Chromosome"/>
</dbReference>
<accession>A0A0Q2UN35</accession>
<organism evidence="2 4">
    <name type="scientific">Thermococcus thioreducens</name>
    <dbReference type="NCBI Taxonomy" id="277988"/>
    <lineage>
        <taxon>Archaea</taxon>
        <taxon>Methanobacteriati</taxon>
        <taxon>Methanobacteriota</taxon>
        <taxon>Thermococci</taxon>
        <taxon>Thermococcales</taxon>
        <taxon>Thermococcaceae</taxon>
        <taxon>Thermococcus</taxon>
    </lineage>
</organism>
<gene>
    <name evidence="1" type="ORF">A3L14_08380</name>
    <name evidence="2" type="ORF">AMR53_07660</name>
    <name evidence="3" type="ORF">SAMN05216170_0269</name>
</gene>
<reference evidence="2 4" key="1">
    <citation type="submission" date="2015-08" db="EMBL/GenBank/DDBJ databases">
        <title>Thermococcus thioreducens DSM 14981 genome sequencing.</title>
        <authorList>
            <person name="Hong S.-J."/>
            <person name="Kim M.-C."/>
            <person name="Shin J.-H."/>
        </authorList>
    </citation>
    <scope>NUCLEOTIDE SEQUENCE [LARGE SCALE GENOMIC DNA]</scope>
    <source>
        <strain evidence="2 4">DSM 14981</strain>
    </source>
</reference>
<keyword evidence="6" id="KW-1185">Reference proteome</keyword>
<dbReference type="STRING" id="277988.SAMN05216170_0269"/>
<reference evidence="3 5" key="3">
    <citation type="submission" date="2016-10" db="EMBL/GenBank/DDBJ databases">
        <authorList>
            <person name="de Groot N.N."/>
        </authorList>
    </citation>
    <scope>NUCLEOTIDE SEQUENCE [LARGE SCALE GENOMIC DNA]</scope>
    <source>
        <strain evidence="3 5">OGL-20</strain>
    </source>
</reference>
<dbReference type="AlphaFoldDB" id="A0A0Q2UN35"/>
<dbReference type="EMBL" id="FOIW01000001">
    <property type="protein sequence ID" value="SEV83681.1"/>
    <property type="molecule type" value="Genomic_DNA"/>
</dbReference>